<gene>
    <name evidence="4" type="ORF">SNE35_12390</name>
</gene>
<dbReference type="EMBL" id="JAXCLA010000004">
    <property type="protein sequence ID" value="MDY0745312.1"/>
    <property type="molecule type" value="Genomic_DNA"/>
</dbReference>
<dbReference type="SUPFAM" id="SSF56954">
    <property type="entry name" value="Outer membrane efflux proteins (OEP)"/>
    <property type="match status" value="1"/>
</dbReference>
<evidence type="ECO:0000256" key="3">
    <source>
        <dbReference type="SAM" id="SignalP"/>
    </source>
</evidence>
<keyword evidence="5" id="KW-1185">Reference proteome</keyword>
<proteinExistence type="inferred from homology"/>
<name>A0ABU5DGA3_9BURK</name>
<reference evidence="4 5" key="1">
    <citation type="submission" date="2023-11" db="EMBL/GenBank/DDBJ databases">
        <title>Paucibacter sp. nov., isolated from fresh soil in Korea.</title>
        <authorList>
            <person name="Le N.T.T."/>
        </authorList>
    </citation>
    <scope>NUCLEOTIDE SEQUENCE [LARGE SCALE GENOMIC DNA]</scope>
    <source>
        <strain evidence="4 5">R3-3</strain>
    </source>
</reference>
<feature type="chain" id="PRO_5046315679" evidence="3">
    <location>
        <begin position="25"/>
        <end position="460"/>
    </location>
</feature>
<dbReference type="RefSeq" id="WP_320423222.1">
    <property type="nucleotide sequence ID" value="NZ_JAXCLA010000004.1"/>
</dbReference>
<sequence length="460" mass="48774">MRRILLWAPLLLAACAGAPIAPPAAPEAPAQWADTPAAGELAAWAPLLDPALQALQQRALGANTDIRRAALALQAQELQARLQGLRIQPSASLSYGANKPLESQGSTINVNGVLIPVGSQAQWSHSYGASIGAGFELDLWNRLAQLDAQQARLSEAAQSDITAARQNIASRVAESYWTLAANERLAAIAAEKVRVAEQALPLVTARVKEGKLVPLEIGRASSTLQSAQQQLAQAEAALAKARVSLAQLLDEVPPGPAVQPVPLPAAPLPDWTPDDPARVLERRPDVHRARLEVDAALAGARATRAARYPQLSFNAGLGTGGAKMSDWFAQPLLSLASNLTVPLIDWRRLDLQDAQSRNALDTAALNLRDKVNGALAEVQGLLIDQRRIGDERAAADSQLAVNADAERLARLKLEVGSIARADALQARSATLDAEQAVVQSRLDALLNRLALLRALAVPLD</sequence>
<evidence type="ECO:0000256" key="2">
    <source>
        <dbReference type="SAM" id="Coils"/>
    </source>
</evidence>
<keyword evidence="3" id="KW-0732">Signal</keyword>
<evidence type="ECO:0000313" key="5">
    <source>
        <dbReference type="Proteomes" id="UP001285263"/>
    </source>
</evidence>
<organism evidence="4 5">
    <name type="scientific">Roseateles agri</name>
    <dbReference type="NCBI Taxonomy" id="3098619"/>
    <lineage>
        <taxon>Bacteria</taxon>
        <taxon>Pseudomonadati</taxon>
        <taxon>Pseudomonadota</taxon>
        <taxon>Betaproteobacteria</taxon>
        <taxon>Burkholderiales</taxon>
        <taxon>Sphaerotilaceae</taxon>
        <taxon>Roseateles</taxon>
    </lineage>
</organism>
<dbReference type="Gene3D" id="2.20.200.10">
    <property type="entry name" value="Outer membrane efflux proteins (OEP)"/>
    <property type="match status" value="1"/>
</dbReference>
<dbReference type="InterPro" id="IPR010131">
    <property type="entry name" value="MdtP/NodT-like"/>
</dbReference>
<keyword evidence="2" id="KW-0175">Coiled coil</keyword>
<evidence type="ECO:0000256" key="1">
    <source>
        <dbReference type="ARBA" id="ARBA00007613"/>
    </source>
</evidence>
<dbReference type="Proteomes" id="UP001285263">
    <property type="component" value="Unassembled WGS sequence"/>
</dbReference>
<dbReference type="Pfam" id="PF02321">
    <property type="entry name" value="OEP"/>
    <property type="match status" value="2"/>
</dbReference>
<evidence type="ECO:0000313" key="4">
    <source>
        <dbReference type="EMBL" id="MDY0745312.1"/>
    </source>
</evidence>
<dbReference type="InterPro" id="IPR003423">
    <property type="entry name" value="OMP_efflux"/>
</dbReference>
<comment type="similarity">
    <text evidence="1">Belongs to the outer membrane factor (OMF) (TC 1.B.17) family.</text>
</comment>
<feature type="coiled-coil region" evidence="2">
    <location>
        <begin position="217"/>
        <end position="251"/>
    </location>
</feature>
<comment type="caution">
    <text evidence="4">The sequence shown here is derived from an EMBL/GenBank/DDBJ whole genome shotgun (WGS) entry which is preliminary data.</text>
</comment>
<accession>A0ABU5DGA3</accession>
<protein>
    <submittedName>
        <fullName evidence="4">TolC family protein</fullName>
    </submittedName>
</protein>
<feature type="signal peptide" evidence="3">
    <location>
        <begin position="1"/>
        <end position="24"/>
    </location>
</feature>
<dbReference type="PROSITE" id="PS51257">
    <property type="entry name" value="PROKAR_LIPOPROTEIN"/>
    <property type="match status" value="1"/>
</dbReference>
<dbReference type="PANTHER" id="PTHR30203">
    <property type="entry name" value="OUTER MEMBRANE CATION EFFLUX PROTEIN"/>
    <property type="match status" value="1"/>
</dbReference>
<dbReference type="Gene3D" id="1.20.1600.10">
    <property type="entry name" value="Outer membrane efflux proteins (OEP)"/>
    <property type="match status" value="1"/>
</dbReference>